<dbReference type="PIRSF" id="PIRSF006336">
    <property type="entry name" value="B-gal"/>
    <property type="match status" value="1"/>
</dbReference>
<dbReference type="InterPro" id="IPR048912">
    <property type="entry name" value="BetaGal1-like_ABD1"/>
</dbReference>
<dbReference type="InterPro" id="IPR031330">
    <property type="entry name" value="Gly_Hdrlase_35_cat"/>
</dbReference>
<dbReference type="SUPFAM" id="SSF49785">
    <property type="entry name" value="Galactose-binding domain-like"/>
    <property type="match status" value="2"/>
</dbReference>
<dbReference type="OrthoDB" id="9813184at2"/>
<dbReference type="Pfam" id="PF21467">
    <property type="entry name" value="BetaGal_gal-bd"/>
    <property type="match status" value="1"/>
</dbReference>
<comment type="similarity">
    <text evidence="1 5">Belongs to the glycosyl hydrolase 35 family.</text>
</comment>
<dbReference type="Gene3D" id="2.60.120.260">
    <property type="entry name" value="Galactose-binding domain-like"/>
    <property type="match status" value="3"/>
</dbReference>
<dbReference type="InterPro" id="IPR026283">
    <property type="entry name" value="B-gal_1-like"/>
</dbReference>
<organism evidence="9 10">
    <name type="scientific">Brachybacterium phenoliresistens</name>
    <dbReference type="NCBI Taxonomy" id="396014"/>
    <lineage>
        <taxon>Bacteria</taxon>
        <taxon>Bacillati</taxon>
        <taxon>Actinomycetota</taxon>
        <taxon>Actinomycetes</taxon>
        <taxon>Micrococcales</taxon>
        <taxon>Dermabacteraceae</taxon>
        <taxon>Brachybacterium</taxon>
    </lineage>
</organism>
<dbReference type="Gene3D" id="3.20.20.80">
    <property type="entry name" value="Glycosidases"/>
    <property type="match status" value="1"/>
</dbReference>
<protein>
    <submittedName>
        <fullName evidence="9">Beta-galactosidase</fullName>
    </submittedName>
</protein>
<feature type="domain" description="Beta-galactosidase galactose-binding" evidence="8">
    <location>
        <begin position="564"/>
        <end position="621"/>
    </location>
</feature>
<dbReference type="InterPro" id="IPR048913">
    <property type="entry name" value="BetaGal_gal-bd"/>
</dbReference>
<dbReference type="HOGENOM" id="CLU_007853_7_2_11"/>
<evidence type="ECO:0000256" key="5">
    <source>
        <dbReference type="RuleBase" id="RU003679"/>
    </source>
</evidence>
<dbReference type="PANTHER" id="PTHR23421">
    <property type="entry name" value="BETA-GALACTOSIDASE RELATED"/>
    <property type="match status" value="1"/>
</dbReference>
<evidence type="ECO:0000259" key="6">
    <source>
        <dbReference type="Pfam" id="PF01301"/>
    </source>
</evidence>
<dbReference type="Pfam" id="PF01301">
    <property type="entry name" value="Glyco_hydro_35"/>
    <property type="match status" value="1"/>
</dbReference>
<dbReference type="Proteomes" id="UP000023067">
    <property type="component" value="Unassembled WGS sequence"/>
</dbReference>
<keyword evidence="2" id="KW-0378">Hydrolase</keyword>
<keyword evidence="3" id="KW-0326">Glycosidase</keyword>
<dbReference type="Pfam" id="PF21317">
    <property type="entry name" value="BetaGal_ABD_1"/>
    <property type="match status" value="1"/>
</dbReference>
<dbReference type="eggNOG" id="COG1874">
    <property type="taxonomic scope" value="Bacteria"/>
</dbReference>
<dbReference type="InterPro" id="IPR008979">
    <property type="entry name" value="Galactose-bd-like_sf"/>
</dbReference>
<name>Z9JP61_9MICO</name>
<dbReference type="SUPFAM" id="SSF51445">
    <property type="entry name" value="(Trans)glycosidases"/>
    <property type="match status" value="1"/>
</dbReference>
<accession>Z9JP61</accession>
<feature type="domain" description="Beta-galactosidase 1-like first all-beta" evidence="7">
    <location>
        <begin position="415"/>
        <end position="508"/>
    </location>
</feature>
<feature type="domain" description="Glycoside hydrolase 35 catalytic" evidence="6">
    <location>
        <begin position="12"/>
        <end position="331"/>
    </location>
</feature>
<evidence type="ECO:0000256" key="4">
    <source>
        <dbReference type="PIRSR" id="PIRSR006336-1"/>
    </source>
</evidence>
<evidence type="ECO:0000313" key="10">
    <source>
        <dbReference type="Proteomes" id="UP000023067"/>
    </source>
</evidence>
<feature type="active site" description="Proton donor" evidence="4">
    <location>
        <position position="165"/>
    </location>
</feature>
<evidence type="ECO:0000259" key="7">
    <source>
        <dbReference type="Pfam" id="PF21317"/>
    </source>
</evidence>
<dbReference type="InterPro" id="IPR001944">
    <property type="entry name" value="Glycoside_Hdrlase_35"/>
</dbReference>
<comment type="caution">
    <text evidence="9">The sequence shown here is derived from an EMBL/GenBank/DDBJ whole genome shotgun (WGS) entry which is preliminary data.</text>
</comment>
<dbReference type="PATRIC" id="fig|396014.3.peg.3643"/>
<evidence type="ECO:0000256" key="1">
    <source>
        <dbReference type="ARBA" id="ARBA00009809"/>
    </source>
</evidence>
<feature type="active site" description="Nucleophile" evidence="4">
    <location>
        <position position="241"/>
    </location>
</feature>
<keyword evidence="10" id="KW-1185">Reference proteome</keyword>
<dbReference type="GO" id="GO:0005975">
    <property type="term" value="P:carbohydrate metabolic process"/>
    <property type="evidence" value="ECO:0007669"/>
    <property type="project" value="InterPro"/>
</dbReference>
<dbReference type="GO" id="GO:0004565">
    <property type="term" value="F:beta-galactosidase activity"/>
    <property type="evidence" value="ECO:0007669"/>
    <property type="project" value="InterPro"/>
</dbReference>
<dbReference type="EMBL" id="JDYK01000032">
    <property type="protein sequence ID" value="EWS79561.1"/>
    <property type="molecule type" value="Genomic_DNA"/>
</dbReference>
<gene>
    <name evidence="9" type="ORF">BF93_13010</name>
</gene>
<evidence type="ECO:0000259" key="8">
    <source>
        <dbReference type="Pfam" id="PF21467"/>
    </source>
</evidence>
<dbReference type="InterPro" id="IPR017853">
    <property type="entry name" value="GH"/>
</dbReference>
<evidence type="ECO:0000256" key="3">
    <source>
        <dbReference type="ARBA" id="ARBA00023295"/>
    </source>
</evidence>
<dbReference type="AlphaFoldDB" id="Z9JP61"/>
<dbReference type="PRINTS" id="PR00742">
    <property type="entry name" value="GLHYDRLASE35"/>
</dbReference>
<sequence length="649" mass="69665">MPSTLIPTPDGLLRDGAPHLIVSGAVHYFRIHPEQWRDRLRRLVAMGCDTVETYVAWNLHQPAPGTTTFEGIADLGRFLDIAAEEGLDAIVRPGPYICAEWENGGFPGWVTGAPSGRAAGSLRLRTRDPEYLAHVDAWFDALIPVIAPRQATRGGNVVMVQVENEYGSYGDDLAYLEHLRDGLRARGIEELLVTSDGPARMWLTGGTVDGALATVNFGSRAAEVLELAAEELPEQPQMCMEFWNGWFDHWGEQHHTRPAADAAAELATMLEAGMSVNFYMAHGGTNFGLTAGANQDGPLEPTTTSYDYDAPIAEDGTLTEKFHAFREVIARFRELPPLAEQLEQLGIAAQPAHLPPADVPISSVVAVRETERFTRPAPVCIAPPTFEEIGLERGLLRLSREIEMVRTTGADGAPGVAPLRLHGLHDRAWVFVDGIPAGIADDREDPAVVDLAPLAERILRGEPYRTVRVDVLVENLGRSNFGPHLGDRKGIVGGIWQGVRFHDDWEADPWPLEEMGAELAAIAAGGPALSAEALSADALSADAGATAEAATTAAADAATDALPVLVSASFTADAPADTFLDVSAAGHGVAYVNGFCVGRYWGIGPQQALYVPAPLIREGENEVLLLELERVPARLALSETPIWSTPGAD</sequence>
<dbReference type="RefSeq" id="WP_038374648.1">
    <property type="nucleotide sequence ID" value="NZ_KK070014.1"/>
</dbReference>
<reference evidence="9 10" key="1">
    <citation type="submission" date="2014-02" db="EMBL/GenBank/DDBJ databases">
        <title>Genome sequence of Brachybacterium phenoliresistens strain W13A50.</title>
        <authorList>
            <person name="Wang X."/>
        </authorList>
    </citation>
    <scope>NUCLEOTIDE SEQUENCE [LARGE SCALE GENOMIC DNA]</scope>
    <source>
        <strain evidence="9 10">W13A50</strain>
    </source>
</reference>
<evidence type="ECO:0000256" key="2">
    <source>
        <dbReference type="ARBA" id="ARBA00022801"/>
    </source>
</evidence>
<dbReference type="STRING" id="396014.BF93_13010"/>
<proteinExistence type="inferred from homology"/>
<evidence type="ECO:0000313" key="9">
    <source>
        <dbReference type="EMBL" id="EWS79561.1"/>
    </source>
</evidence>